<dbReference type="PANTHER" id="PTHR43656:SF2">
    <property type="entry name" value="BINDING OXIDOREDUCTASE, PUTATIVE (AFU_ORTHOLOGUE AFUA_2G08260)-RELATED"/>
    <property type="match status" value="1"/>
</dbReference>
<accession>A0A0H3XLL8</accession>
<evidence type="ECO:0000313" key="4">
    <source>
        <dbReference type="EMBL" id="AKM54439.1"/>
    </source>
</evidence>
<dbReference type="Proteomes" id="UP000035661">
    <property type="component" value="Chromosome"/>
</dbReference>
<reference evidence="4 5" key="1">
    <citation type="journal article" date="2015" name="Genome Biol. Evol.">
        <title>Found and Lost: The Fates of Horizontally Acquired Genes in Arthropod-Symbiotic Spiroplasma.</title>
        <authorList>
            <person name="Lo W.S."/>
            <person name="Gasparich G.E."/>
            <person name="Kuo C.H."/>
        </authorList>
    </citation>
    <scope>NUCLEOTIDE SEQUENCE [LARGE SCALE GENOMIC DNA]</scope>
    <source>
        <strain evidence="5">TDA-040725-5</strain>
    </source>
</reference>
<feature type="domain" description="NADH:flavin oxidoreductase/NADH oxidase N-terminal" evidence="3">
    <location>
        <begin position="7"/>
        <end position="338"/>
    </location>
</feature>
<gene>
    <name evidence="4" type="ORF">SERIO_v1c08790</name>
</gene>
<dbReference type="GO" id="GO:0010181">
    <property type="term" value="F:FMN binding"/>
    <property type="evidence" value="ECO:0007669"/>
    <property type="project" value="InterPro"/>
</dbReference>
<dbReference type="PATRIC" id="fig|743698.3.peg.886"/>
<name>A0A0H3XLL8_9MOLU</name>
<dbReference type="InterPro" id="IPR001155">
    <property type="entry name" value="OxRdtase_FMN_N"/>
</dbReference>
<keyword evidence="5" id="KW-1185">Reference proteome</keyword>
<dbReference type="STRING" id="315358.SERIO_v1c08790"/>
<reference evidence="5" key="2">
    <citation type="submission" date="2015-06" db="EMBL/GenBank/DDBJ databases">
        <title>Complete genome sequence of Spiroplasma eriocheiris TDA-040725-5 (DSM 21848).</title>
        <authorList>
            <person name="Lo W.-S."/>
            <person name="Kuo C.-H."/>
        </authorList>
    </citation>
    <scope>NUCLEOTIDE SEQUENCE [LARGE SCALE GENOMIC DNA]</scope>
    <source>
        <strain evidence="5">TDA-040725-5</strain>
    </source>
</reference>
<dbReference type="AlphaFoldDB" id="A0A0H3XLL8"/>
<dbReference type="CDD" id="cd04735">
    <property type="entry name" value="OYE_like_4_FMN"/>
    <property type="match status" value="1"/>
</dbReference>
<dbReference type="InterPro" id="IPR013785">
    <property type="entry name" value="Aldolase_TIM"/>
</dbReference>
<protein>
    <submittedName>
        <fullName evidence="4">NADH-dependent flavin oxidoreductase</fullName>
    </submittedName>
</protein>
<evidence type="ECO:0000259" key="3">
    <source>
        <dbReference type="Pfam" id="PF00724"/>
    </source>
</evidence>
<dbReference type="SUPFAM" id="SSF51395">
    <property type="entry name" value="FMN-linked oxidoreductases"/>
    <property type="match status" value="1"/>
</dbReference>
<sequence length="376" mass="42565">MNRKYEKLFSPFTFPNQVTIKNRIIMSPMTTFSGFENGKYTLDELNYYQARIEGVGMVIAGCAYVNRNGKAFIGQPAIDDDKYIPNLKKLADLIHEKHGVAIMQLHHGGRECHRETLLLPEPLSASAVISLREWAITPRAMTSEEILDTIEDFGAATLRAIKAGYDGVEIHGANTYLLQQFFSPHANQRKDEWGGTLKKRMKFPLAVVEKVLAVVKEHSTKPFIVGYRISPEEIENPGITLEDTCALMDHLVKYPLDYIHISNSWVWRKSLRNKENPTPVINEIINRFHDKIPLIAVGGVKTPDDALKVLDSNIPLVAMGRELIAEPQWVHKVESGNELAIRTSIKLSDLAELQIPQPLLDLFIEDNKNWKMSIED</sequence>
<organism evidence="4 5">
    <name type="scientific">Spiroplasma eriocheiris</name>
    <dbReference type="NCBI Taxonomy" id="315358"/>
    <lineage>
        <taxon>Bacteria</taxon>
        <taxon>Bacillati</taxon>
        <taxon>Mycoplasmatota</taxon>
        <taxon>Mollicutes</taxon>
        <taxon>Entomoplasmatales</taxon>
        <taxon>Spiroplasmataceae</taxon>
        <taxon>Spiroplasma</taxon>
    </lineage>
</organism>
<evidence type="ECO:0000256" key="1">
    <source>
        <dbReference type="ARBA" id="ARBA00022630"/>
    </source>
</evidence>
<dbReference type="EMBL" id="CP011856">
    <property type="protein sequence ID" value="AKM54439.1"/>
    <property type="molecule type" value="Genomic_DNA"/>
</dbReference>
<dbReference type="Pfam" id="PF00724">
    <property type="entry name" value="Oxidored_FMN"/>
    <property type="match status" value="1"/>
</dbReference>
<evidence type="ECO:0000313" key="5">
    <source>
        <dbReference type="Proteomes" id="UP000035661"/>
    </source>
</evidence>
<evidence type="ECO:0000256" key="2">
    <source>
        <dbReference type="ARBA" id="ARBA00023002"/>
    </source>
</evidence>
<keyword evidence="1" id="KW-0285">Flavoprotein</keyword>
<dbReference type="GO" id="GO:0016491">
    <property type="term" value="F:oxidoreductase activity"/>
    <property type="evidence" value="ECO:0007669"/>
    <property type="project" value="UniProtKB-KW"/>
</dbReference>
<dbReference type="Gene3D" id="3.20.20.70">
    <property type="entry name" value="Aldolase class I"/>
    <property type="match status" value="1"/>
</dbReference>
<dbReference type="InterPro" id="IPR051799">
    <property type="entry name" value="NADH_flavin_oxidoreductase"/>
</dbReference>
<dbReference type="PANTHER" id="PTHR43656">
    <property type="entry name" value="BINDING OXIDOREDUCTASE, PUTATIVE (AFU_ORTHOLOGUE AFUA_2G08260)-RELATED"/>
    <property type="match status" value="1"/>
</dbReference>
<dbReference type="RefSeq" id="WP_047791641.1">
    <property type="nucleotide sequence ID" value="NZ_CP011856.1"/>
</dbReference>
<dbReference type="KEGG" id="seri:SERIO_v1c08790"/>
<proteinExistence type="predicted"/>
<keyword evidence="2" id="KW-0560">Oxidoreductase</keyword>